<dbReference type="GO" id="GO:0003677">
    <property type="term" value="F:DNA binding"/>
    <property type="evidence" value="ECO:0007669"/>
    <property type="project" value="UniProtKB-KW"/>
</dbReference>
<sequence length="254" mass="27533">MSQTLSAILPLDSLQAAGGGPLYLRLRQTLEEAIRSGRLSKGTALPAERDLADYAHVSRVTVRKAVDDLVKDGLLTRRQGSGTFVAQPATRVEQPLSRLTSFTEDMASRGLQTTSEWLERGLFHPSPEEKMRLGLSAGALVARIGRLRIANDMPLAIERASLSTEFLPDPEVVTSSLYALLEKTDARPVRAIQRISACNVREPEAGLLGVPVGAAGLSIERISYLASGRVVEFTRSLYRGDAYDFVAELALGET</sequence>
<dbReference type="GO" id="GO:0003700">
    <property type="term" value="F:DNA-binding transcription factor activity"/>
    <property type="evidence" value="ECO:0007669"/>
    <property type="project" value="InterPro"/>
</dbReference>
<dbReference type="SUPFAM" id="SSF46785">
    <property type="entry name" value="Winged helix' DNA-binding domain"/>
    <property type="match status" value="1"/>
</dbReference>
<evidence type="ECO:0000313" key="5">
    <source>
        <dbReference type="EMBL" id="MBD0415530.1"/>
    </source>
</evidence>
<gene>
    <name evidence="5" type="ORF">ICI42_12745</name>
</gene>
<dbReference type="InterPro" id="IPR036388">
    <property type="entry name" value="WH-like_DNA-bd_sf"/>
</dbReference>
<dbReference type="Pfam" id="PF07702">
    <property type="entry name" value="UTRA"/>
    <property type="match status" value="1"/>
</dbReference>
<dbReference type="Proteomes" id="UP000643405">
    <property type="component" value="Unassembled WGS sequence"/>
</dbReference>
<dbReference type="Pfam" id="PF00392">
    <property type="entry name" value="GntR"/>
    <property type="match status" value="1"/>
</dbReference>
<dbReference type="CDD" id="cd07377">
    <property type="entry name" value="WHTH_GntR"/>
    <property type="match status" value="1"/>
</dbReference>
<dbReference type="InterPro" id="IPR036390">
    <property type="entry name" value="WH_DNA-bd_sf"/>
</dbReference>
<dbReference type="PANTHER" id="PTHR44846:SF1">
    <property type="entry name" value="MANNOSYL-D-GLYCERATE TRANSPORT_METABOLISM SYSTEM REPRESSOR MNGR-RELATED"/>
    <property type="match status" value="1"/>
</dbReference>
<reference evidence="5" key="1">
    <citation type="submission" date="2020-09" db="EMBL/GenBank/DDBJ databases">
        <title>Genome seq and assembly of Tianweitania sp.</title>
        <authorList>
            <person name="Chhetri G."/>
        </authorList>
    </citation>
    <scope>NUCLEOTIDE SEQUENCE</scope>
    <source>
        <strain evidence="5">Rool2</strain>
    </source>
</reference>
<evidence type="ECO:0000313" key="6">
    <source>
        <dbReference type="Proteomes" id="UP000643405"/>
    </source>
</evidence>
<dbReference type="InterPro" id="IPR011663">
    <property type="entry name" value="UTRA"/>
</dbReference>
<dbReference type="PRINTS" id="PR00035">
    <property type="entry name" value="HTHGNTR"/>
</dbReference>
<keyword evidence="1" id="KW-0805">Transcription regulation</keyword>
<dbReference type="Gene3D" id="3.40.1410.10">
    <property type="entry name" value="Chorismate lyase-like"/>
    <property type="match status" value="1"/>
</dbReference>
<dbReference type="PANTHER" id="PTHR44846">
    <property type="entry name" value="MANNOSYL-D-GLYCERATE TRANSPORT/METABOLISM SYSTEM REPRESSOR MNGR-RELATED"/>
    <property type="match status" value="1"/>
</dbReference>
<dbReference type="SMART" id="SM00866">
    <property type="entry name" value="UTRA"/>
    <property type="match status" value="1"/>
</dbReference>
<protein>
    <submittedName>
        <fullName evidence="5">GntR family transcriptional regulator</fullName>
    </submittedName>
</protein>
<dbReference type="SUPFAM" id="SSF64288">
    <property type="entry name" value="Chorismate lyase-like"/>
    <property type="match status" value="1"/>
</dbReference>
<dbReference type="InterPro" id="IPR050679">
    <property type="entry name" value="Bact_HTH_transcr_reg"/>
</dbReference>
<dbReference type="Gene3D" id="1.10.10.10">
    <property type="entry name" value="Winged helix-like DNA-binding domain superfamily/Winged helix DNA-binding domain"/>
    <property type="match status" value="1"/>
</dbReference>
<organism evidence="5 6">
    <name type="scientific">Oryzicola mucosus</name>
    <dbReference type="NCBI Taxonomy" id="2767425"/>
    <lineage>
        <taxon>Bacteria</taxon>
        <taxon>Pseudomonadati</taxon>
        <taxon>Pseudomonadota</taxon>
        <taxon>Alphaproteobacteria</taxon>
        <taxon>Hyphomicrobiales</taxon>
        <taxon>Phyllobacteriaceae</taxon>
        <taxon>Oryzicola</taxon>
    </lineage>
</organism>
<dbReference type="InterPro" id="IPR028978">
    <property type="entry name" value="Chorismate_lyase_/UTRA_dom_sf"/>
</dbReference>
<dbReference type="GO" id="GO:0045892">
    <property type="term" value="P:negative regulation of DNA-templated transcription"/>
    <property type="evidence" value="ECO:0007669"/>
    <property type="project" value="TreeGrafter"/>
</dbReference>
<proteinExistence type="predicted"/>
<accession>A0A8J6PPN4</accession>
<keyword evidence="3" id="KW-0804">Transcription</keyword>
<evidence type="ECO:0000256" key="3">
    <source>
        <dbReference type="ARBA" id="ARBA00023163"/>
    </source>
</evidence>
<name>A0A8J6PPN4_9HYPH</name>
<feature type="domain" description="HTH gntR-type" evidence="4">
    <location>
        <begin position="20"/>
        <end position="88"/>
    </location>
</feature>
<dbReference type="InterPro" id="IPR000524">
    <property type="entry name" value="Tscrpt_reg_HTH_GntR"/>
</dbReference>
<dbReference type="EMBL" id="JACVVX010000003">
    <property type="protein sequence ID" value="MBD0415530.1"/>
    <property type="molecule type" value="Genomic_DNA"/>
</dbReference>
<dbReference type="SMART" id="SM00345">
    <property type="entry name" value="HTH_GNTR"/>
    <property type="match status" value="1"/>
</dbReference>
<evidence type="ECO:0000259" key="4">
    <source>
        <dbReference type="PROSITE" id="PS50949"/>
    </source>
</evidence>
<dbReference type="AlphaFoldDB" id="A0A8J6PPN4"/>
<keyword evidence="6" id="KW-1185">Reference proteome</keyword>
<dbReference type="PROSITE" id="PS50949">
    <property type="entry name" value="HTH_GNTR"/>
    <property type="match status" value="1"/>
</dbReference>
<comment type="caution">
    <text evidence="5">The sequence shown here is derived from an EMBL/GenBank/DDBJ whole genome shotgun (WGS) entry which is preliminary data.</text>
</comment>
<evidence type="ECO:0000256" key="1">
    <source>
        <dbReference type="ARBA" id="ARBA00023015"/>
    </source>
</evidence>
<dbReference type="RefSeq" id="WP_188164939.1">
    <property type="nucleotide sequence ID" value="NZ_JACVVX010000003.1"/>
</dbReference>
<evidence type="ECO:0000256" key="2">
    <source>
        <dbReference type="ARBA" id="ARBA00023125"/>
    </source>
</evidence>
<keyword evidence="2" id="KW-0238">DNA-binding</keyword>